<feature type="domain" description="Isochorismatase-like" evidence="2">
    <location>
        <begin position="3"/>
        <end position="144"/>
    </location>
</feature>
<dbReference type="RefSeq" id="WP_394608398.1">
    <property type="nucleotide sequence ID" value="NZ_JBIHSJ010000004.1"/>
</dbReference>
<comment type="caution">
    <text evidence="3">The sequence shown here is derived from an EMBL/GenBank/DDBJ whole genome shotgun (WGS) entry which is preliminary data.</text>
</comment>
<dbReference type="EC" id="3.-.-.-" evidence="3"/>
<evidence type="ECO:0000313" key="4">
    <source>
        <dbReference type="Proteomes" id="UP001607151"/>
    </source>
</evidence>
<reference evidence="3 4" key="1">
    <citation type="submission" date="2024-10" db="EMBL/GenBank/DDBJ databases">
        <authorList>
            <person name="Yibar A."/>
            <person name="Saticioglu I.B."/>
            <person name="Duman M."/>
            <person name="Ajmi N."/>
            <person name="Gurler F."/>
            <person name="Ay H."/>
            <person name="Onuk E."/>
            <person name="Guler S."/>
            <person name="Romalde J.L."/>
        </authorList>
    </citation>
    <scope>NUCLEOTIDE SEQUENCE [LARGE SCALE GENOMIC DNA]</scope>
    <source>
        <strain evidence="3 4">14-MA-B</strain>
    </source>
</reference>
<gene>
    <name evidence="3" type="ORF">ACGRQ9_14950</name>
</gene>
<name>A0ABW7IYK0_9VIBR</name>
<proteinExistence type="predicted"/>
<accession>A0ABW7IYK0</accession>
<dbReference type="InterPro" id="IPR000868">
    <property type="entry name" value="Isochorismatase-like_dom"/>
</dbReference>
<evidence type="ECO:0000256" key="1">
    <source>
        <dbReference type="ARBA" id="ARBA00022801"/>
    </source>
</evidence>
<dbReference type="CDD" id="cd01014">
    <property type="entry name" value="nicotinamidase_related"/>
    <property type="match status" value="1"/>
</dbReference>
<dbReference type="InterPro" id="IPR036380">
    <property type="entry name" value="Isochorismatase-like_sf"/>
</dbReference>
<keyword evidence="4" id="KW-1185">Reference proteome</keyword>
<dbReference type="SUPFAM" id="SSF52499">
    <property type="entry name" value="Isochorismatase-like hydrolases"/>
    <property type="match status" value="1"/>
</dbReference>
<dbReference type="PANTHER" id="PTHR43540:SF14">
    <property type="entry name" value="ISOCHORISMATASE"/>
    <property type="match status" value="1"/>
</dbReference>
<dbReference type="Gene3D" id="3.40.50.850">
    <property type="entry name" value="Isochorismatase-like"/>
    <property type="match status" value="1"/>
</dbReference>
<dbReference type="InterPro" id="IPR050272">
    <property type="entry name" value="Isochorismatase-like_hydrls"/>
</dbReference>
<dbReference type="Proteomes" id="UP001607151">
    <property type="component" value="Unassembled WGS sequence"/>
</dbReference>
<dbReference type="Pfam" id="PF00857">
    <property type="entry name" value="Isochorismatase"/>
    <property type="match status" value="1"/>
</dbReference>
<evidence type="ECO:0000313" key="3">
    <source>
        <dbReference type="EMBL" id="MFH0266742.1"/>
    </source>
</evidence>
<keyword evidence="1 3" id="KW-0378">Hydrolase</keyword>
<organism evidence="3 4">
    <name type="scientific">Vibrio rumoiensis</name>
    <dbReference type="NCBI Taxonomy" id="76258"/>
    <lineage>
        <taxon>Bacteria</taxon>
        <taxon>Pseudomonadati</taxon>
        <taxon>Pseudomonadota</taxon>
        <taxon>Gammaproteobacteria</taxon>
        <taxon>Vibrionales</taxon>
        <taxon>Vibrionaceae</taxon>
        <taxon>Vibrio</taxon>
    </lineage>
</organism>
<protein>
    <submittedName>
        <fullName evidence="3">Cysteine hydrolase family protein</fullName>
        <ecNumber evidence="3">3.-.-.-</ecNumber>
    </submittedName>
</protein>
<sequence>MKSAVLVIDVQSILFDPEPQPFESQVVLKKINEVIRLARAKSVPVIFIQHEQPKTVIEHGSEGWAIQSSLVTKSGDHFVRKTTPDSFLDTTLQSLLKKLEVESLVVCGYASEFCVDTTVRRAAGLGYPVTLVSDAHTTHDKPHASGAQIRAHHNATLPNISSFGVTISAVEVGKLWAQN</sequence>
<evidence type="ECO:0000259" key="2">
    <source>
        <dbReference type="Pfam" id="PF00857"/>
    </source>
</evidence>
<dbReference type="EMBL" id="JBIHSN010000003">
    <property type="protein sequence ID" value="MFH0266742.1"/>
    <property type="molecule type" value="Genomic_DNA"/>
</dbReference>
<dbReference type="GO" id="GO:0016787">
    <property type="term" value="F:hydrolase activity"/>
    <property type="evidence" value="ECO:0007669"/>
    <property type="project" value="UniProtKB-KW"/>
</dbReference>
<dbReference type="PANTHER" id="PTHR43540">
    <property type="entry name" value="PEROXYUREIDOACRYLATE/UREIDOACRYLATE AMIDOHYDROLASE-RELATED"/>
    <property type="match status" value="1"/>
</dbReference>